<dbReference type="InterPro" id="IPR000863">
    <property type="entry name" value="Sulfotransferase_dom"/>
</dbReference>
<feature type="domain" description="Sulfotransferase" evidence="2">
    <location>
        <begin position="190"/>
        <end position="310"/>
    </location>
</feature>
<comment type="similarity">
    <text evidence="1">Belongs to the WSCD family.</text>
</comment>
<keyword evidence="4" id="KW-1185">Reference proteome</keyword>
<dbReference type="InterPro" id="IPR051589">
    <property type="entry name" value="Sialate-O-sulfotransferase"/>
</dbReference>
<evidence type="ECO:0000256" key="1">
    <source>
        <dbReference type="ARBA" id="ARBA00010236"/>
    </source>
</evidence>
<dbReference type="EMBL" id="JAWZYT010001589">
    <property type="protein sequence ID" value="KAK4310861.1"/>
    <property type="molecule type" value="Genomic_DNA"/>
</dbReference>
<dbReference type="SUPFAM" id="SSF52540">
    <property type="entry name" value="P-loop containing nucleoside triphosphate hydrolases"/>
    <property type="match status" value="1"/>
</dbReference>
<gene>
    <name evidence="3" type="ORF">Pmani_017609</name>
</gene>
<proteinExistence type="inferred from homology"/>
<evidence type="ECO:0000313" key="3">
    <source>
        <dbReference type="EMBL" id="KAK4310861.1"/>
    </source>
</evidence>
<evidence type="ECO:0000259" key="2">
    <source>
        <dbReference type="Pfam" id="PF00685"/>
    </source>
</evidence>
<dbReference type="Proteomes" id="UP001292094">
    <property type="component" value="Unassembled WGS sequence"/>
</dbReference>
<dbReference type="InterPro" id="IPR027417">
    <property type="entry name" value="P-loop_NTPase"/>
</dbReference>
<dbReference type="Gene3D" id="3.40.50.300">
    <property type="entry name" value="P-loop containing nucleotide triphosphate hydrolases"/>
    <property type="match status" value="1"/>
</dbReference>
<dbReference type="Pfam" id="PF00685">
    <property type="entry name" value="Sulfotransfer_1"/>
    <property type="match status" value="1"/>
</dbReference>
<comment type="caution">
    <text evidence="3">The sequence shown here is derived from an EMBL/GenBank/DDBJ whole genome shotgun (WGS) entry which is preliminary data.</text>
</comment>
<sequence length="340" mass="39336">MRRFLAYLFLPSTFFLLLLLFHIFSYQVPSFPLLLRSSQPHNTYASRSDVERMMTLLHGQIQHNLVAGQLPLDPIGKKVWKPWKDDPPGSPCLLYQNRLGAGVDPVRLVSFPCSGNTWFRYLVESATGIFTGSVYNDKHLYEGGYIGELEDPENGKTLLQKTHAFTYTIEQYLSDFKKRYSNNELFHPAILLIRNPARAIISFYKFTVSESHTEQIDEKHFHSKKFHSLFNIWLAHWESLVLDRLLGSRAPVYVVYYEELVASPQHTLRQVFTFLGSPVDEGRMRCLENHLEGKFKRGSSKHIDPYTPEEKNYINVATNKVNLTLQMLGYPPLPTYPDVM</sequence>
<organism evidence="3 4">
    <name type="scientific">Petrolisthes manimaculis</name>
    <dbReference type="NCBI Taxonomy" id="1843537"/>
    <lineage>
        <taxon>Eukaryota</taxon>
        <taxon>Metazoa</taxon>
        <taxon>Ecdysozoa</taxon>
        <taxon>Arthropoda</taxon>
        <taxon>Crustacea</taxon>
        <taxon>Multicrustacea</taxon>
        <taxon>Malacostraca</taxon>
        <taxon>Eumalacostraca</taxon>
        <taxon>Eucarida</taxon>
        <taxon>Decapoda</taxon>
        <taxon>Pleocyemata</taxon>
        <taxon>Anomura</taxon>
        <taxon>Galatheoidea</taxon>
        <taxon>Porcellanidae</taxon>
        <taxon>Petrolisthes</taxon>
    </lineage>
</organism>
<evidence type="ECO:0000313" key="4">
    <source>
        <dbReference type="Proteomes" id="UP001292094"/>
    </source>
</evidence>
<dbReference type="PANTHER" id="PTHR45964:SF9">
    <property type="entry name" value="SULFOTRANSFERASE"/>
    <property type="match status" value="1"/>
</dbReference>
<reference evidence="3" key="1">
    <citation type="submission" date="2023-11" db="EMBL/GenBank/DDBJ databases">
        <title>Genome assemblies of two species of porcelain crab, Petrolisthes cinctipes and Petrolisthes manimaculis (Anomura: Porcellanidae).</title>
        <authorList>
            <person name="Angst P."/>
        </authorList>
    </citation>
    <scope>NUCLEOTIDE SEQUENCE</scope>
    <source>
        <strain evidence="3">PB745_02</strain>
        <tissue evidence="3">Gill</tissue>
    </source>
</reference>
<accession>A0AAE1PM05</accession>
<dbReference type="GO" id="GO:0008146">
    <property type="term" value="F:sulfotransferase activity"/>
    <property type="evidence" value="ECO:0007669"/>
    <property type="project" value="InterPro"/>
</dbReference>
<dbReference type="AlphaFoldDB" id="A0AAE1PM05"/>
<name>A0AAE1PM05_9EUCA</name>
<dbReference type="PANTHER" id="PTHR45964">
    <property type="entry name" value="WSCD FAMILY MEMBER CG9164"/>
    <property type="match status" value="1"/>
</dbReference>
<protein>
    <recommendedName>
        <fullName evidence="2">Sulfotransferase domain-containing protein</fullName>
    </recommendedName>
</protein>